<feature type="transmembrane region" description="Helical" evidence="5">
    <location>
        <begin position="85"/>
        <end position="104"/>
    </location>
</feature>
<name>A0A1D1W5Z0_RAMVA</name>
<evidence type="ECO:0000256" key="1">
    <source>
        <dbReference type="ARBA" id="ARBA00004141"/>
    </source>
</evidence>
<keyword evidence="3 5" id="KW-1133">Transmembrane helix</keyword>
<feature type="transmembrane region" description="Helical" evidence="5">
    <location>
        <begin position="134"/>
        <end position="159"/>
    </location>
</feature>
<accession>A0A1D1W5Z0</accession>
<dbReference type="PROSITE" id="PS50850">
    <property type="entry name" value="MFS"/>
    <property type="match status" value="1"/>
</dbReference>
<evidence type="ECO:0000256" key="5">
    <source>
        <dbReference type="SAM" id="Phobius"/>
    </source>
</evidence>
<feature type="domain" description="Major facilitator superfamily (MFS) profile" evidence="6">
    <location>
        <begin position="1"/>
        <end position="164"/>
    </location>
</feature>
<dbReference type="GO" id="GO:0022857">
    <property type="term" value="F:transmembrane transporter activity"/>
    <property type="evidence" value="ECO:0007669"/>
    <property type="project" value="InterPro"/>
</dbReference>
<evidence type="ECO:0000313" key="8">
    <source>
        <dbReference type="Proteomes" id="UP000186922"/>
    </source>
</evidence>
<dbReference type="SUPFAM" id="SSF103473">
    <property type="entry name" value="MFS general substrate transporter"/>
    <property type="match status" value="1"/>
</dbReference>
<dbReference type="EMBL" id="BDGG01000018">
    <property type="protein sequence ID" value="GAV08706.1"/>
    <property type="molecule type" value="Genomic_DNA"/>
</dbReference>
<dbReference type="STRING" id="947166.A0A1D1W5Z0"/>
<dbReference type="OrthoDB" id="3936150at2759"/>
<dbReference type="AlphaFoldDB" id="A0A1D1W5Z0"/>
<feature type="transmembrane region" description="Helical" evidence="5">
    <location>
        <begin position="28"/>
        <end position="46"/>
    </location>
</feature>
<proteinExistence type="predicted"/>
<dbReference type="PANTHER" id="PTHR24064">
    <property type="entry name" value="SOLUTE CARRIER FAMILY 22 MEMBER"/>
    <property type="match status" value="1"/>
</dbReference>
<evidence type="ECO:0000256" key="3">
    <source>
        <dbReference type="ARBA" id="ARBA00022989"/>
    </source>
</evidence>
<evidence type="ECO:0000256" key="2">
    <source>
        <dbReference type="ARBA" id="ARBA00022692"/>
    </source>
</evidence>
<dbReference type="Proteomes" id="UP000186922">
    <property type="component" value="Unassembled WGS sequence"/>
</dbReference>
<comment type="subcellular location">
    <subcellularLocation>
        <location evidence="1">Membrane</location>
        <topology evidence="1">Multi-pass membrane protein</topology>
    </subcellularLocation>
</comment>
<organism evidence="7 8">
    <name type="scientific">Ramazzottius varieornatus</name>
    <name type="common">Water bear</name>
    <name type="synonym">Tardigrade</name>
    <dbReference type="NCBI Taxonomy" id="947166"/>
    <lineage>
        <taxon>Eukaryota</taxon>
        <taxon>Metazoa</taxon>
        <taxon>Ecdysozoa</taxon>
        <taxon>Tardigrada</taxon>
        <taxon>Eutardigrada</taxon>
        <taxon>Parachela</taxon>
        <taxon>Hypsibioidea</taxon>
        <taxon>Ramazzottiidae</taxon>
        <taxon>Ramazzottius</taxon>
    </lineage>
</organism>
<keyword evidence="8" id="KW-1185">Reference proteome</keyword>
<protein>
    <recommendedName>
        <fullName evidence="6">Major facilitator superfamily (MFS) profile domain-containing protein</fullName>
    </recommendedName>
</protein>
<dbReference type="GO" id="GO:0016020">
    <property type="term" value="C:membrane"/>
    <property type="evidence" value="ECO:0007669"/>
    <property type="project" value="UniProtKB-SubCell"/>
</dbReference>
<dbReference type="Gene3D" id="1.20.1250.20">
    <property type="entry name" value="MFS general substrate transporter like domains"/>
    <property type="match status" value="1"/>
</dbReference>
<evidence type="ECO:0000313" key="7">
    <source>
        <dbReference type="EMBL" id="GAV08706.1"/>
    </source>
</evidence>
<evidence type="ECO:0000256" key="4">
    <source>
        <dbReference type="ARBA" id="ARBA00023136"/>
    </source>
</evidence>
<gene>
    <name evidence="7" type="primary">RvY_18363-1</name>
    <name evidence="7" type="synonym">RvY_18363.1</name>
    <name evidence="7" type="ORF">RvY_18363</name>
</gene>
<feature type="transmembrane region" description="Helical" evidence="5">
    <location>
        <begin position="53"/>
        <end position="73"/>
    </location>
</feature>
<keyword evidence="2 5" id="KW-0812">Transmembrane</keyword>
<keyword evidence="4 5" id="KW-0472">Membrane</keyword>
<reference evidence="7 8" key="1">
    <citation type="journal article" date="2016" name="Nat. Commun.">
        <title>Extremotolerant tardigrade genome and improved radiotolerance of human cultured cells by tardigrade-unique protein.</title>
        <authorList>
            <person name="Hashimoto T."/>
            <person name="Horikawa D.D."/>
            <person name="Saito Y."/>
            <person name="Kuwahara H."/>
            <person name="Kozuka-Hata H."/>
            <person name="Shin-I T."/>
            <person name="Minakuchi Y."/>
            <person name="Ohishi K."/>
            <person name="Motoyama A."/>
            <person name="Aizu T."/>
            <person name="Enomoto A."/>
            <person name="Kondo K."/>
            <person name="Tanaka S."/>
            <person name="Hara Y."/>
            <person name="Koshikawa S."/>
            <person name="Sagara H."/>
            <person name="Miura T."/>
            <person name="Yokobori S."/>
            <person name="Miyagawa K."/>
            <person name="Suzuki Y."/>
            <person name="Kubo T."/>
            <person name="Oyama M."/>
            <person name="Kohara Y."/>
            <person name="Fujiyama A."/>
            <person name="Arakawa K."/>
            <person name="Katayama T."/>
            <person name="Toyoda A."/>
            <person name="Kunieda T."/>
        </authorList>
    </citation>
    <scope>NUCLEOTIDE SEQUENCE [LARGE SCALE GENOMIC DNA]</scope>
    <source>
        <strain evidence="7 8">YOKOZUNA-1</strain>
    </source>
</reference>
<dbReference type="InterPro" id="IPR036259">
    <property type="entry name" value="MFS_trans_sf"/>
</dbReference>
<dbReference type="InterPro" id="IPR020846">
    <property type="entry name" value="MFS_dom"/>
</dbReference>
<sequence length="239" mass="26215">MRRLACCFGYLGMFYLSSEIATDVYHNLAINGLLEVIPIALATIIASRLGNRLPLAMYFLTGGILAIIVGVIPGSSGAEVIVQNIVAFISRLAFVGTCCVIFVYTTELFPTVIRNNAFSLCSTTQRIGCMITPLLPLIGSAFIFVGITAMVEALAAWLLRETQDQSLPSTIEKVEKLPHGDVIGFLRRLHTVKCKFRHRPHVRPNAVTMCLLSAFNRMIVLTRTNATNIGIAEEERGLE</sequence>
<evidence type="ECO:0000259" key="6">
    <source>
        <dbReference type="PROSITE" id="PS50850"/>
    </source>
</evidence>
<comment type="caution">
    <text evidence="7">The sequence shown here is derived from an EMBL/GenBank/DDBJ whole genome shotgun (WGS) entry which is preliminary data.</text>
</comment>